<dbReference type="EMBL" id="JBBPCC010000006">
    <property type="protein sequence ID" value="MEK8128578.1"/>
    <property type="molecule type" value="Genomic_DNA"/>
</dbReference>
<keyword evidence="2" id="KW-1133">Transmembrane helix</keyword>
<gene>
    <name evidence="3" type="ORF">WMW72_11745</name>
</gene>
<keyword evidence="2" id="KW-0812">Transmembrane</keyword>
<keyword evidence="1" id="KW-0175">Coiled coil</keyword>
<protein>
    <recommendedName>
        <fullName evidence="5">Flp pilus-assembly TadG-like N-terminal domain-containing protein</fullName>
    </recommendedName>
</protein>
<evidence type="ECO:0000256" key="2">
    <source>
        <dbReference type="SAM" id="Phobius"/>
    </source>
</evidence>
<evidence type="ECO:0000256" key="1">
    <source>
        <dbReference type="SAM" id="Coils"/>
    </source>
</evidence>
<evidence type="ECO:0000313" key="3">
    <source>
        <dbReference type="EMBL" id="MEK8128578.1"/>
    </source>
</evidence>
<sequence length="769" mass="85299">MSRRSRWLLRQDGAVSVYLMLILLPLLLLLGLLVDVLRWRTADQQAELAVKAGVRSVMAGYSIPLQTYGLFALDTKGESDPSEIFIETVEGNLATSSEGERFAWIEQKLEKEASAAKVTAMYPLSNHEILKRHILEEMKYRAPLSYSLELLDKWKRNGLASNLGQASRFGENAARLEKLLEERDSRLDEAWEEFVKIRQRAADITPFYRTQLRDLDELSSKIGIHTLENVRESLQKAQEQIKSLDRDMRSIDASIAALAKAGPAAVPTIIQLSQTRSQLSREYSKAQQLASDYEELLKNFARYAELLTIIRTKTPVDLSRLQTLLAAFQEAHRLAVDANVAVEEELVKVRGGGPTGEGSHAMAELENQTYAQVKVLGRQELETWRADVVGAVAQFSGFNAQMNDGIWFTKEKYTNTLKALEGFQSSIEATASRMEPTVTSQQSSQRSIQAAKREQRTKTEAILNEVKKGLGACSVTSGVDPFEWIYQELEGNHQTPQAKGLFKSYMERNEAPTGADAIPSVPLDKADKAGLGALKLVSGLESLLTDLRDEFYVDEYAVTKFSYRTLGLGKNASGAPRTSKELSRPEKHPLTNQEIEYLIYGASSCAGNYSLAYAEMFAFRLAINTTEALLEPRNEALAVGSPLLVVLAAVAEGAVRAQQDMAQLIQGEEVALSRKLTSEITLNYRDYLRVFLLLHSRESVLLSRMQALIHHNTGIDLAAASTYASGQATVSFKFWFMGSIIRSLGADGFGGCGQEASRCLLTKSADFRY</sequence>
<organism evidence="3 4">
    <name type="scientific">Paenibacillus filicis</name>
    <dbReference type="NCBI Taxonomy" id="669464"/>
    <lineage>
        <taxon>Bacteria</taxon>
        <taxon>Bacillati</taxon>
        <taxon>Bacillota</taxon>
        <taxon>Bacilli</taxon>
        <taxon>Bacillales</taxon>
        <taxon>Paenibacillaceae</taxon>
        <taxon>Paenibacillus</taxon>
    </lineage>
</organism>
<feature type="transmembrane region" description="Helical" evidence="2">
    <location>
        <begin position="12"/>
        <end position="34"/>
    </location>
</feature>
<evidence type="ECO:0000313" key="4">
    <source>
        <dbReference type="Proteomes" id="UP001469365"/>
    </source>
</evidence>
<keyword evidence="4" id="KW-1185">Reference proteome</keyword>
<keyword evidence="2" id="KW-0472">Membrane</keyword>
<feature type="coiled-coil region" evidence="1">
    <location>
        <begin position="227"/>
        <end position="296"/>
    </location>
</feature>
<dbReference type="Proteomes" id="UP001469365">
    <property type="component" value="Unassembled WGS sequence"/>
</dbReference>
<dbReference type="RefSeq" id="WP_341415658.1">
    <property type="nucleotide sequence ID" value="NZ_JBBPCC010000006.1"/>
</dbReference>
<comment type="caution">
    <text evidence="3">The sequence shown here is derived from an EMBL/GenBank/DDBJ whole genome shotgun (WGS) entry which is preliminary data.</text>
</comment>
<reference evidence="3 4" key="1">
    <citation type="submission" date="2024-04" db="EMBL/GenBank/DDBJ databases">
        <title>draft genome sequnece of Paenibacillus filicis.</title>
        <authorList>
            <person name="Kim D.-U."/>
        </authorList>
    </citation>
    <scope>NUCLEOTIDE SEQUENCE [LARGE SCALE GENOMIC DNA]</scope>
    <source>
        <strain evidence="3 4">KACC14197</strain>
    </source>
</reference>
<accession>A0ABU9DLC9</accession>
<evidence type="ECO:0008006" key="5">
    <source>
        <dbReference type="Google" id="ProtNLM"/>
    </source>
</evidence>
<proteinExistence type="predicted"/>
<name>A0ABU9DLC9_9BACL</name>